<accession>A0ABY6J6R5</accession>
<dbReference type="EMBL" id="CP107006">
    <property type="protein sequence ID" value="UYQ94297.1"/>
    <property type="molecule type" value="Genomic_DNA"/>
</dbReference>
<dbReference type="CDD" id="cd02696">
    <property type="entry name" value="MurNAc-LAA"/>
    <property type="match status" value="1"/>
</dbReference>
<name>A0ABY6J6R5_9BACT</name>
<dbReference type="RefSeq" id="WP_264282215.1">
    <property type="nucleotide sequence ID" value="NZ_CP107006.1"/>
</dbReference>
<dbReference type="PANTHER" id="PTHR30404">
    <property type="entry name" value="N-ACETYLMURAMOYL-L-ALANINE AMIDASE"/>
    <property type="match status" value="1"/>
</dbReference>
<dbReference type="Proteomes" id="UP001162741">
    <property type="component" value="Chromosome"/>
</dbReference>
<dbReference type="InterPro" id="IPR050695">
    <property type="entry name" value="N-acetylmuramoyl_amidase_3"/>
</dbReference>
<dbReference type="Gene3D" id="3.40.630.40">
    <property type="entry name" value="Zn-dependent exopeptidases"/>
    <property type="match status" value="1"/>
</dbReference>
<evidence type="ECO:0000313" key="7">
    <source>
        <dbReference type="Proteomes" id="UP001162741"/>
    </source>
</evidence>
<dbReference type="SMART" id="SM00646">
    <property type="entry name" value="Ami_3"/>
    <property type="match status" value="1"/>
</dbReference>
<dbReference type="InterPro" id="IPR002508">
    <property type="entry name" value="MurNAc-LAA_cat"/>
</dbReference>
<proteinExistence type="predicted"/>
<dbReference type="SUPFAM" id="SSF53187">
    <property type="entry name" value="Zn-dependent exopeptidases"/>
    <property type="match status" value="1"/>
</dbReference>
<evidence type="ECO:0000256" key="3">
    <source>
        <dbReference type="ARBA" id="ARBA00022801"/>
    </source>
</evidence>
<evidence type="ECO:0000259" key="5">
    <source>
        <dbReference type="SMART" id="SM00646"/>
    </source>
</evidence>
<dbReference type="Pfam" id="PF01520">
    <property type="entry name" value="Amidase_3"/>
    <property type="match status" value="1"/>
</dbReference>
<organism evidence="6 7">
    <name type="scientific">Chitinophaga horti</name>
    <dbReference type="NCBI Taxonomy" id="2920382"/>
    <lineage>
        <taxon>Bacteria</taxon>
        <taxon>Pseudomonadati</taxon>
        <taxon>Bacteroidota</taxon>
        <taxon>Chitinophagia</taxon>
        <taxon>Chitinophagales</taxon>
        <taxon>Chitinophagaceae</taxon>
        <taxon>Chitinophaga</taxon>
    </lineage>
</organism>
<keyword evidence="7" id="KW-1185">Reference proteome</keyword>
<feature type="domain" description="MurNAc-LAA" evidence="5">
    <location>
        <begin position="97"/>
        <end position="278"/>
    </location>
</feature>
<dbReference type="EC" id="3.5.1.28" evidence="2"/>
<evidence type="ECO:0000256" key="1">
    <source>
        <dbReference type="ARBA" id="ARBA00001561"/>
    </source>
</evidence>
<evidence type="ECO:0000256" key="2">
    <source>
        <dbReference type="ARBA" id="ARBA00011901"/>
    </source>
</evidence>
<protein>
    <recommendedName>
        <fullName evidence="2">N-acetylmuramoyl-L-alanine amidase</fullName>
        <ecNumber evidence="2">3.5.1.28</ecNumber>
    </recommendedName>
</protein>
<keyword evidence="3" id="KW-0378">Hydrolase</keyword>
<dbReference type="PANTHER" id="PTHR30404:SF0">
    <property type="entry name" value="N-ACETYLMURAMOYL-L-ALANINE AMIDASE AMIC"/>
    <property type="match status" value="1"/>
</dbReference>
<sequence length="414" mass="46094">MRWTRPLTTGLGIALVSILFIRAKVAPLQQDKPIKVIVIDAGHGGHDSGAKGTFSTEKEISLAVALKLGKLIEEKMPDVKVVYTRKTDRFDDPREKARIANDASGDLFISIHCNAAYGRKVVGYRKGKGKKKIPIYKNVPSAAKGTETYIWATDRNEAKSESLRSNSVIVLDANSEESKQMIGANDPATMIMRNTMQNVFFENSVRLSNFVQDEFEQVGRINRGARQRNEKGIWVLQATAMPSVLIELGFISNPEEEEYLNSAAGQNETAMSIFKATKRYKDHLEKYGENTDASDNTPAPAPAPVEKPVQGTPASVRNEQPLPPVPVTGEEYRVQLCITDKVYTESSSIFKKLGSSKIEREQVLIDRKKKYKYLMGPFRSEAEAHAAMYKAQKQGFPDAFLVPYKNGVRVNSLM</sequence>
<reference evidence="6" key="1">
    <citation type="submission" date="2022-10" db="EMBL/GenBank/DDBJ databases">
        <title>Chitinophaga sp. nov., isolated from soil.</title>
        <authorList>
            <person name="Jeon C.O."/>
        </authorList>
    </citation>
    <scope>NUCLEOTIDE SEQUENCE</scope>
    <source>
        <strain evidence="6">R8</strain>
    </source>
</reference>
<feature type="region of interest" description="Disordered" evidence="4">
    <location>
        <begin position="288"/>
        <end position="325"/>
    </location>
</feature>
<evidence type="ECO:0000313" key="6">
    <source>
        <dbReference type="EMBL" id="UYQ94297.1"/>
    </source>
</evidence>
<gene>
    <name evidence="6" type="ORF">MKQ68_04220</name>
</gene>
<comment type="catalytic activity">
    <reaction evidence="1">
        <text>Hydrolyzes the link between N-acetylmuramoyl residues and L-amino acid residues in certain cell-wall glycopeptides.</text>
        <dbReference type="EC" id="3.5.1.28"/>
    </reaction>
</comment>
<evidence type="ECO:0000256" key="4">
    <source>
        <dbReference type="SAM" id="MobiDB-lite"/>
    </source>
</evidence>